<evidence type="ECO:0000313" key="5">
    <source>
        <dbReference type="EMBL" id="KHF44033.1"/>
    </source>
</evidence>
<dbReference type="CDD" id="cd16334">
    <property type="entry name" value="LppX-like"/>
    <property type="match status" value="1"/>
</dbReference>
<evidence type="ECO:0000256" key="1">
    <source>
        <dbReference type="ARBA" id="ARBA00004196"/>
    </source>
</evidence>
<dbReference type="OMA" id="LMRIWIQ"/>
<feature type="signal peptide" evidence="4">
    <location>
        <begin position="1"/>
        <end position="21"/>
    </location>
</feature>
<feature type="chain" id="PRO_5038744714" description="Lipoprotein LprG" evidence="4">
    <location>
        <begin position="22"/>
        <end position="234"/>
    </location>
</feature>
<organism evidence="5 6">
    <name type="scientific">Saccharomonospora viridis</name>
    <dbReference type="NCBI Taxonomy" id="1852"/>
    <lineage>
        <taxon>Bacteria</taxon>
        <taxon>Bacillati</taxon>
        <taxon>Actinomycetota</taxon>
        <taxon>Actinomycetes</taxon>
        <taxon>Pseudonocardiales</taxon>
        <taxon>Pseudonocardiaceae</taxon>
        <taxon>Saccharomonospora</taxon>
    </lineage>
</organism>
<dbReference type="InterPro" id="IPR029046">
    <property type="entry name" value="LolA/LolB/LppX"/>
</dbReference>
<accession>A0A837D897</accession>
<evidence type="ECO:0000313" key="6">
    <source>
        <dbReference type="Proteomes" id="UP000030848"/>
    </source>
</evidence>
<proteinExistence type="inferred from homology"/>
<comment type="subcellular location">
    <subcellularLocation>
        <location evidence="1">Cell envelope</location>
    </subcellularLocation>
</comment>
<keyword evidence="3" id="KW-1003">Cell membrane</keyword>
<reference evidence="5 6" key="1">
    <citation type="submission" date="2014-10" db="EMBL/GenBank/DDBJ databases">
        <title>Genome sequence of Micropolyspora internatus JCM3315.</title>
        <authorList>
            <person name="Shin S.-K."/>
            <person name="Yi H."/>
        </authorList>
    </citation>
    <scope>NUCLEOTIDE SEQUENCE [LARGE SCALE GENOMIC DNA]</scope>
    <source>
        <strain evidence="5 6">JCM 3315</strain>
    </source>
</reference>
<dbReference type="Pfam" id="PF07161">
    <property type="entry name" value="LppX_LprAFG"/>
    <property type="match status" value="1"/>
</dbReference>
<dbReference type="AlphaFoldDB" id="A0A837D897"/>
<dbReference type="OrthoDB" id="3635284at2"/>
<evidence type="ECO:0000256" key="3">
    <source>
        <dbReference type="ARBA" id="ARBA00022475"/>
    </source>
</evidence>
<name>A0A837D897_9PSEU</name>
<dbReference type="InterPro" id="IPR009830">
    <property type="entry name" value="LppX/LprAFG"/>
</dbReference>
<dbReference type="Proteomes" id="UP000030848">
    <property type="component" value="Unassembled WGS sequence"/>
</dbReference>
<comment type="caution">
    <text evidence="5">The sequence shown here is derived from an EMBL/GenBank/DDBJ whole genome shotgun (WGS) entry which is preliminary data.</text>
</comment>
<evidence type="ECO:0000256" key="4">
    <source>
        <dbReference type="SAM" id="SignalP"/>
    </source>
</evidence>
<dbReference type="EMBL" id="JRZE01000004">
    <property type="protein sequence ID" value="KHF44033.1"/>
    <property type="molecule type" value="Genomic_DNA"/>
</dbReference>
<evidence type="ECO:0008006" key="7">
    <source>
        <dbReference type="Google" id="ProtNLM"/>
    </source>
</evidence>
<dbReference type="GO" id="GO:0030313">
    <property type="term" value="C:cell envelope"/>
    <property type="evidence" value="ECO:0007669"/>
    <property type="project" value="UniProtKB-SubCell"/>
</dbReference>
<gene>
    <name evidence="5" type="ORF">MINT15_23380</name>
</gene>
<dbReference type="Gene3D" id="2.50.20.20">
    <property type="match status" value="1"/>
</dbReference>
<dbReference type="SUPFAM" id="SSF89392">
    <property type="entry name" value="Prokaryotic lipoproteins and lipoprotein localization factors"/>
    <property type="match status" value="1"/>
</dbReference>
<comment type="similarity">
    <text evidence="2">Belongs to the LppX/LprAFG lipoprotein family.</text>
</comment>
<keyword evidence="3" id="KW-0472">Membrane</keyword>
<protein>
    <recommendedName>
        <fullName evidence="7">Lipoprotein LprG</fullName>
    </recommendedName>
</protein>
<sequence length="234" mass="25437">MQIRRLVQILLAVLVTSAPLAGCSGNPDNTGPLPEGQQLVDAAAENLRELTNVAFELEISGAVPGLPVREIEGVASRSEGPNGSASGEADMQLETERVRYEFTLSDDVLLLTDSDGETEEQAVPVPYTPARLLDPEHGLRQLLIGAEELETETREQLDDVETYRVHGTLSREAVSAVVPAVQDDVDIKFWVADDTEQLMRIWIQVPPRKENEGAVQLQLALTEHNTAAAPAPRS</sequence>
<evidence type="ECO:0000256" key="2">
    <source>
        <dbReference type="ARBA" id="ARBA00009194"/>
    </source>
</evidence>
<dbReference type="RefSeq" id="WP_012796240.1">
    <property type="nucleotide sequence ID" value="NZ_DAHVQW010000043.1"/>
</dbReference>
<keyword evidence="4" id="KW-0732">Signal</keyword>